<evidence type="ECO:0008006" key="4">
    <source>
        <dbReference type="Google" id="ProtNLM"/>
    </source>
</evidence>
<comment type="caution">
    <text evidence="2">The sequence shown here is derived from an EMBL/GenBank/DDBJ whole genome shotgun (WGS) entry which is preliminary data.</text>
</comment>
<organism evidence="2 3">
    <name type="scientific">Musa balbisiana</name>
    <name type="common">Banana</name>
    <dbReference type="NCBI Taxonomy" id="52838"/>
    <lineage>
        <taxon>Eukaryota</taxon>
        <taxon>Viridiplantae</taxon>
        <taxon>Streptophyta</taxon>
        <taxon>Embryophyta</taxon>
        <taxon>Tracheophyta</taxon>
        <taxon>Spermatophyta</taxon>
        <taxon>Magnoliopsida</taxon>
        <taxon>Liliopsida</taxon>
        <taxon>Zingiberales</taxon>
        <taxon>Musaceae</taxon>
        <taxon>Musa</taxon>
    </lineage>
</organism>
<dbReference type="PANTHER" id="PTHR31175:SF82">
    <property type="entry name" value="AUXIN-RESPONSIVE PROTEIN SAUR65"/>
    <property type="match status" value="1"/>
</dbReference>
<evidence type="ECO:0000313" key="3">
    <source>
        <dbReference type="Proteomes" id="UP000317650"/>
    </source>
</evidence>
<evidence type="ECO:0000313" key="2">
    <source>
        <dbReference type="EMBL" id="THU55451.1"/>
    </source>
</evidence>
<evidence type="ECO:0000256" key="1">
    <source>
        <dbReference type="ARBA" id="ARBA00006974"/>
    </source>
</evidence>
<dbReference type="PANTHER" id="PTHR31175">
    <property type="entry name" value="AUXIN-RESPONSIVE FAMILY PROTEIN"/>
    <property type="match status" value="1"/>
</dbReference>
<keyword evidence="3" id="KW-1185">Reference proteome</keyword>
<dbReference type="EMBL" id="PYDT01000007">
    <property type="protein sequence ID" value="THU55451.1"/>
    <property type="molecule type" value="Genomic_DNA"/>
</dbReference>
<dbReference type="AlphaFoldDB" id="A0A4S8J2B4"/>
<dbReference type="Proteomes" id="UP000317650">
    <property type="component" value="Chromosome 11"/>
</dbReference>
<dbReference type="Pfam" id="PF02519">
    <property type="entry name" value="Auxin_inducible"/>
    <property type="match status" value="1"/>
</dbReference>
<dbReference type="GO" id="GO:0009733">
    <property type="term" value="P:response to auxin"/>
    <property type="evidence" value="ECO:0007669"/>
    <property type="project" value="InterPro"/>
</dbReference>
<gene>
    <name evidence="2" type="ORF">C4D60_Mb11t06680</name>
</gene>
<sequence>MKCPSLSVPFPFICAQSTSPSPASCVLESSAMLSPKKLLKMVRKWQKVAGLGRTRRRIMTGKPDDSAAAAAESRSAPLVASRGHVFVYTADGKRFMVPLKYLSSRILRELLRMSEEEFGLPTDGPITLACEAASMDYIIALLRGGITSDVEKAVLASIAGRRCTVSAVPREPRQHLILHGF</sequence>
<protein>
    <recommendedName>
        <fullName evidence="4">Auxin-responsive protein</fullName>
    </recommendedName>
</protein>
<comment type="similarity">
    <text evidence="1">Belongs to the ARG7 family.</text>
</comment>
<accession>A0A4S8J2B4</accession>
<name>A0A4S8J2B4_MUSBA</name>
<reference evidence="2 3" key="1">
    <citation type="journal article" date="2019" name="Nat. Plants">
        <title>Genome sequencing of Musa balbisiana reveals subgenome evolution and function divergence in polyploid bananas.</title>
        <authorList>
            <person name="Yao X."/>
        </authorList>
    </citation>
    <scope>NUCLEOTIDE SEQUENCE [LARGE SCALE GENOMIC DNA]</scope>
    <source>
        <strain evidence="3">cv. DH-PKW</strain>
        <tissue evidence="2">Leaves</tissue>
    </source>
</reference>
<proteinExistence type="inferred from homology"/>
<dbReference type="InterPro" id="IPR003676">
    <property type="entry name" value="SAUR_fam"/>
</dbReference>